<dbReference type="PROSITE" id="PS51910">
    <property type="entry name" value="GH18_2"/>
    <property type="match status" value="1"/>
</dbReference>
<dbReference type="SMART" id="SM00636">
    <property type="entry name" value="Glyco_18"/>
    <property type="match status" value="1"/>
</dbReference>
<sequence length="583" mass="65575">MKRIGKIVLAVFLAVLLTALLGGLLLVLGNRAGVGVARAIVARIPSIRTAEPSQLLPLDREEGLNVLYEGEVLELEDPPVFHEGQIHLPYAFVKDYVNDQFFYDPDEQVLSYTTYRDVLRMGEGETSYRFNGETRSLESPVVELSPGRLHLPMDLVETYADHGMEYKEELNVLVVENPTETGTRARIAGWLPGAALRVRDNHKSAYYRMLKRGETVWIHWEEGEWVRITTEEGLAGYVKAGSLGKREEVPAVPTKLDQPDPEPLKDFDGKLNLTWHQVTTLAANRNVEAAFQNVRGVNVVSPTWFEIADEAGTVKSIADPSYVEWAHARGMQVWALFSNAFNSSRTHEVLKSTAKREFVVEQILEYVRRYGLDGINIDFESVAVADGPYYVQFVKELAIPLRKEGVVVSVDMYVPSPWSVHYGREEIGKYIDYLIIMGYDEHYSGSEKSGSVASIGFVDKGVRETLLEVPKEKVVLGVPFYARLWKETGEGEAMTRSSQALGMNAIQTILGQRGVVPFWDEETGQYYAEYQAEGATYKIWVEDLRSLEEKMKLVQAYGLAGAASWKLGLENRGVWDVLSQYLE</sequence>
<keyword evidence="3" id="KW-1185">Reference proteome</keyword>
<dbReference type="Pfam" id="PF00704">
    <property type="entry name" value="Glyco_hydro_18"/>
    <property type="match status" value="1"/>
</dbReference>
<proteinExistence type="predicted"/>
<dbReference type="GO" id="GO:0005975">
    <property type="term" value="P:carbohydrate metabolic process"/>
    <property type="evidence" value="ECO:0007669"/>
    <property type="project" value="InterPro"/>
</dbReference>
<feature type="domain" description="GH18" evidence="1">
    <location>
        <begin position="269"/>
        <end position="583"/>
    </location>
</feature>
<dbReference type="InterPro" id="IPR011583">
    <property type="entry name" value="Chitinase_II/V-like_cat"/>
</dbReference>
<name>A0A7X5HUI1_9FIRM</name>
<organism evidence="2 3">
    <name type="scientific">Anaerotalea alkaliphila</name>
    <dbReference type="NCBI Taxonomy" id="2662126"/>
    <lineage>
        <taxon>Bacteria</taxon>
        <taxon>Bacillati</taxon>
        <taxon>Bacillota</taxon>
        <taxon>Clostridia</taxon>
        <taxon>Eubacteriales</taxon>
        <taxon>Anaerotalea</taxon>
    </lineage>
</organism>
<gene>
    <name evidence="2" type="ORF">GXN74_02950</name>
</gene>
<dbReference type="RefSeq" id="WP_162369429.1">
    <property type="nucleotide sequence ID" value="NZ_JAAEEH010000005.1"/>
</dbReference>
<dbReference type="AlphaFoldDB" id="A0A7X5HUI1"/>
<dbReference type="InterPro" id="IPR029070">
    <property type="entry name" value="Chitinase_insertion_sf"/>
</dbReference>
<dbReference type="PANTHER" id="PTHR46066:SF2">
    <property type="entry name" value="CHITINASE DOMAIN-CONTAINING PROTEIN 1"/>
    <property type="match status" value="1"/>
</dbReference>
<evidence type="ECO:0000259" key="1">
    <source>
        <dbReference type="PROSITE" id="PS51910"/>
    </source>
</evidence>
<dbReference type="SUPFAM" id="SSF51445">
    <property type="entry name" value="(Trans)glycosidases"/>
    <property type="match status" value="1"/>
</dbReference>
<dbReference type="Proteomes" id="UP000461585">
    <property type="component" value="Unassembled WGS sequence"/>
</dbReference>
<reference evidence="2 3" key="1">
    <citation type="submission" date="2020-01" db="EMBL/GenBank/DDBJ databases">
        <title>Anaeroalcalibacter tamaniensis gen. nov., sp. nov., moderately halophilic strictly anaerobic fermenter bacterium from mud volcano of Taman peninsula.</title>
        <authorList>
            <person name="Frolova A."/>
            <person name="Merkel A.Y."/>
            <person name="Slobodkin A.I."/>
        </authorList>
    </citation>
    <scope>NUCLEOTIDE SEQUENCE [LARGE SCALE GENOMIC DNA]</scope>
    <source>
        <strain evidence="2 3">F-3ap</strain>
    </source>
</reference>
<dbReference type="Gene3D" id="3.10.50.10">
    <property type="match status" value="1"/>
</dbReference>
<dbReference type="InterPro" id="IPR017853">
    <property type="entry name" value="GH"/>
</dbReference>
<comment type="caution">
    <text evidence="2">The sequence shown here is derived from an EMBL/GenBank/DDBJ whole genome shotgun (WGS) entry which is preliminary data.</text>
</comment>
<evidence type="ECO:0000313" key="2">
    <source>
        <dbReference type="EMBL" id="NDL66701.1"/>
    </source>
</evidence>
<dbReference type="GO" id="GO:0008061">
    <property type="term" value="F:chitin binding"/>
    <property type="evidence" value="ECO:0007669"/>
    <property type="project" value="InterPro"/>
</dbReference>
<accession>A0A7X5HUI1</accession>
<dbReference type="InterPro" id="IPR001223">
    <property type="entry name" value="Glyco_hydro18_cat"/>
</dbReference>
<dbReference type="PANTHER" id="PTHR46066">
    <property type="entry name" value="CHITINASE DOMAIN-CONTAINING PROTEIN 1 FAMILY MEMBER"/>
    <property type="match status" value="1"/>
</dbReference>
<evidence type="ECO:0000313" key="3">
    <source>
        <dbReference type="Proteomes" id="UP000461585"/>
    </source>
</evidence>
<dbReference type="EMBL" id="JAAEEH010000005">
    <property type="protein sequence ID" value="NDL66701.1"/>
    <property type="molecule type" value="Genomic_DNA"/>
</dbReference>
<protein>
    <recommendedName>
        <fullName evidence="1">GH18 domain-containing protein</fullName>
    </recommendedName>
</protein>
<dbReference type="Gene3D" id="3.20.20.80">
    <property type="entry name" value="Glycosidases"/>
    <property type="match status" value="1"/>
</dbReference>